<keyword evidence="2" id="KW-1185">Reference proteome</keyword>
<protein>
    <recommendedName>
        <fullName evidence="3">Alpha-galactosidase A</fullName>
    </recommendedName>
</protein>
<evidence type="ECO:0000313" key="2">
    <source>
        <dbReference type="Proteomes" id="UP000185904"/>
    </source>
</evidence>
<dbReference type="GeneID" id="34588645"/>
<proteinExistence type="predicted"/>
<dbReference type="Proteomes" id="UP000185904">
    <property type="component" value="Unassembled WGS sequence"/>
</dbReference>
<comment type="caution">
    <text evidence="1">The sequence shown here is derived from an EMBL/GenBank/DDBJ whole genome shotgun (WGS) entry which is preliminary data.</text>
</comment>
<dbReference type="InterPro" id="IPR011009">
    <property type="entry name" value="Kinase-like_dom_sf"/>
</dbReference>
<sequence>MGVCDRIQILNFEVDPEDVSDYRILVDGKSFKYVTIDASVYDLEDMTWDRLMVPQLPPMPPGDWNTGHVATHPEQGTPYFSRYAKVELPTIVSTWHPVRIDWLDLEGRQQLRSNIYTATLKKDIGGMRAGHEVLIKFARFPWEMQYFEDETKVYQRLDGQGIAPQFLGHLTEEGRVMGLVIEYIKDARHAGPEDVDVCHDTLGNLHRLGMLHGDVNRHNFLVREVGGRGKTVTMVDLETASECTDPEAFEDEIDRLREELRSTDGKGGYHVEIVNEED</sequence>
<organism evidence="1 2">
    <name type="scientific">Fonsecaea nubica</name>
    <dbReference type="NCBI Taxonomy" id="856822"/>
    <lineage>
        <taxon>Eukaryota</taxon>
        <taxon>Fungi</taxon>
        <taxon>Dikarya</taxon>
        <taxon>Ascomycota</taxon>
        <taxon>Pezizomycotina</taxon>
        <taxon>Eurotiomycetes</taxon>
        <taxon>Chaetothyriomycetidae</taxon>
        <taxon>Chaetothyriales</taxon>
        <taxon>Herpotrichiellaceae</taxon>
        <taxon>Fonsecaea</taxon>
    </lineage>
</organism>
<dbReference type="RefSeq" id="XP_022500621.1">
    <property type="nucleotide sequence ID" value="XM_022643522.1"/>
</dbReference>
<dbReference type="Pfam" id="PF06293">
    <property type="entry name" value="Kdo"/>
    <property type="match status" value="1"/>
</dbReference>
<evidence type="ECO:0008006" key="3">
    <source>
        <dbReference type="Google" id="ProtNLM"/>
    </source>
</evidence>
<dbReference type="SUPFAM" id="SSF56112">
    <property type="entry name" value="Protein kinase-like (PK-like)"/>
    <property type="match status" value="1"/>
</dbReference>
<dbReference type="OrthoDB" id="4131686at2759"/>
<dbReference type="EMBL" id="LVCJ01000029">
    <property type="protein sequence ID" value="OAL35609.1"/>
    <property type="molecule type" value="Genomic_DNA"/>
</dbReference>
<dbReference type="Gene3D" id="1.10.510.10">
    <property type="entry name" value="Transferase(Phosphotransferase) domain 1"/>
    <property type="match status" value="1"/>
</dbReference>
<reference evidence="1 2" key="1">
    <citation type="submission" date="2016-03" db="EMBL/GenBank/DDBJ databases">
        <title>The draft genome sequence of Fonsecaea nubica causative agent of cutaneous subcutaneous infection in human host.</title>
        <authorList>
            <person name="Costa F."/>
            <person name="Sybren D.H."/>
            <person name="Raittz R.T."/>
            <person name="Weiss V.A."/>
            <person name="Leao A.C."/>
            <person name="Gomes R."/>
            <person name="De Souza E.M."/>
            <person name="Pedrosa F.O."/>
            <person name="Steffens M.B."/>
            <person name="Bombassaro A."/>
            <person name="Tadra-Sfeir M.Z."/>
            <person name="Moreno L.F."/>
            <person name="Najafzadeh M.J."/>
            <person name="Felipe M.S."/>
            <person name="Teixeira M."/>
            <person name="Sun J."/>
            <person name="Xi L."/>
            <person name="Castro M.A."/>
            <person name="Vicente V.A."/>
        </authorList>
    </citation>
    <scope>NUCLEOTIDE SEQUENCE [LARGE SCALE GENOMIC DNA]</scope>
    <source>
        <strain evidence="1 2">CBS 269.64</strain>
    </source>
</reference>
<evidence type="ECO:0000313" key="1">
    <source>
        <dbReference type="EMBL" id="OAL35609.1"/>
    </source>
</evidence>
<accession>A0A178D0K9</accession>
<name>A0A178D0K9_9EURO</name>
<dbReference type="AlphaFoldDB" id="A0A178D0K9"/>
<gene>
    <name evidence="1" type="ORF">AYO20_05228</name>
</gene>